<reference evidence="3 4" key="1">
    <citation type="submission" date="2024-10" db="EMBL/GenBank/DDBJ databases">
        <title>Updated reference genomes for cyclostephanoid diatoms.</title>
        <authorList>
            <person name="Roberts W.R."/>
            <person name="Alverson A.J."/>
        </authorList>
    </citation>
    <scope>NUCLEOTIDE SEQUENCE [LARGE SCALE GENOMIC DNA]</scope>
    <source>
        <strain evidence="3 4">AJA010-31</strain>
    </source>
</reference>
<sequence>MSNHRRHPSHQLKEIYCTELPSRFVRSRISSKTADEAIRLATENHRVTLEHRDGKVGEEYSISTKRLASKKNGKSKEVKEDKETCSTAINGEEICTCVSHSSLSLKSKLDGILIDSVEAFAIAREYRPQSNSAAPTNEAKPSHVKSKSETSIGGVSITDSLKDDAGSTVHDEANGKTLSYELLVNFRITRDTELAAKTTRQRSMSETISLSFCPSIIHIAELSISTGDKESGKDQIVPVIGIYVSRSDDNRLRLYIATKQSLDEKVNDNHGPVKSPCFILASLSFHPTNIETNDDATNQTASDLFTFCSSITALDTLNENRLAVALFDGTIHIMTYYLHHSGSLPSLDCRVTRSMFIIDGPVVTLHFGELNMAQICAETNHEHMSSTFLVAGSLCGFACLFYEARQPCSGVIGSGNNEQSNAALCFDGPLLLVDDLYDPNHCNEDCITAVCVCCLGDAKPMIAIGTQRGRILLFQRTTDPKYAFDESSFLSDAALEQTKLCRRVAETQSEIDILQSDCIGLRAESERALLSIAELESELESLESNLMSDGQHDDNSNASDGEDDQSVEFIGDIQAESFLLQSRINVLKDECSGAQERLQSNETKISDLYSSLLTLESELNETKTATIATLHSYVRKMHRYELTCQQGVPYPIQGLYFHREKLLTFTRRTVHVFHKTWRDACR</sequence>
<dbReference type="Proteomes" id="UP001530400">
    <property type="component" value="Unassembled WGS sequence"/>
</dbReference>
<protein>
    <submittedName>
        <fullName evidence="3">Uncharacterized protein</fullName>
    </submittedName>
</protein>
<feature type="coiled-coil region" evidence="1">
    <location>
        <begin position="525"/>
        <end position="552"/>
    </location>
</feature>
<dbReference type="SUPFAM" id="SSF50978">
    <property type="entry name" value="WD40 repeat-like"/>
    <property type="match status" value="1"/>
</dbReference>
<keyword evidence="4" id="KW-1185">Reference proteome</keyword>
<feature type="compositionally biased region" description="Basic and acidic residues" evidence="2">
    <location>
        <begin position="160"/>
        <end position="170"/>
    </location>
</feature>
<evidence type="ECO:0000256" key="2">
    <source>
        <dbReference type="SAM" id="MobiDB-lite"/>
    </source>
</evidence>
<dbReference type="EMBL" id="JALLPJ020001239">
    <property type="protein sequence ID" value="KAL3773286.1"/>
    <property type="molecule type" value="Genomic_DNA"/>
</dbReference>
<accession>A0ABD3NFK9</accession>
<feature type="region of interest" description="Disordered" evidence="2">
    <location>
        <begin position="128"/>
        <end position="170"/>
    </location>
</feature>
<evidence type="ECO:0000313" key="4">
    <source>
        <dbReference type="Proteomes" id="UP001530400"/>
    </source>
</evidence>
<dbReference type="InterPro" id="IPR036322">
    <property type="entry name" value="WD40_repeat_dom_sf"/>
</dbReference>
<feature type="compositionally biased region" description="Polar residues" evidence="2">
    <location>
        <begin position="149"/>
        <end position="159"/>
    </location>
</feature>
<evidence type="ECO:0000256" key="1">
    <source>
        <dbReference type="SAM" id="Coils"/>
    </source>
</evidence>
<name>A0ABD3NFK9_9STRA</name>
<gene>
    <name evidence="3" type="ORF">ACHAWO_003768</name>
</gene>
<keyword evidence="1" id="KW-0175">Coiled coil</keyword>
<dbReference type="AlphaFoldDB" id="A0ABD3NFK9"/>
<comment type="caution">
    <text evidence="3">The sequence shown here is derived from an EMBL/GenBank/DDBJ whole genome shotgun (WGS) entry which is preliminary data.</text>
</comment>
<organism evidence="3 4">
    <name type="scientific">Cyclotella atomus</name>
    <dbReference type="NCBI Taxonomy" id="382360"/>
    <lineage>
        <taxon>Eukaryota</taxon>
        <taxon>Sar</taxon>
        <taxon>Stramenopiles</taxon>
        <taxon>Ochrophyta</taxon>
        <taxon>Bacillariophyta</taxon>
        <taxon>Coscinodiscophyceae</taxon>
        <taxon>Thalassiosirophycidae</taxon>
        <taxon>Stephanodiscales</taxon>
        <taxon>Stephanodiscaceae</taxon>
        <taxon>Cyclotella</taxon>
    </lineage>
</organism>
<evidence type="ECO:0000313" key="3">
    <source>
        <dbReference type="EMBL" id="KAL3773286.1"/>
    </source>
</evidence>
<proteinExistence type="predicted"/>